<protein>
    <recommendedName>
        <fullName evidence="2">Transposase (putative) gypsy type domain-containing protein</fullName>
    </recommendedName>
</protein>
<feature type="region of interest" description="Disordered" evidence="1">
    <location>
        <begin position="1"/>
        <end position="21"/>
    </location>
</feature>
<dbReference type="OrthoDB" id="671678at2759"/>
<dbReference type="InterPro" id="IPR007321">
    <property type="entry name" value="Transposase_28"/>
</dbReference>
<evidence type="ECO:0000256" key="1">
    <source>
        <dbReference type="SAM" id="MobiDB-lite"/>
    </source>
</evidence>
<name>A0A843TGB2_COLES</name>
<gene>
    <name evidence="3" type="ORF">Taro_002353</name>
</gene>
<dbReference type="Pfam" id="PF04195">
    <property type="entry name" value="Transposase_28"/>
    <property type="match status" value="1"/>
</dbReference>
<proteinExistence type="predicted"/>
<feature type="region of interest" description="Disordered" evidence="1">
    <location>
        <begin position="324"/>
        <end position="409"/>
    </location>
</feature>
<sequence>MMTSLNFGARAVDPGERPPAVGLPTRGGILDAQDSWAPYDPCCPDVCRRSDDYARLYKVARRSSLASFRGSVSVETQVWGPVDDTFILELVHGTYVPKEPSAHTSGARRRADNVAEARCETSPSTFKWLRKHPRFVLPADAVVFADRDFRAHFVMNGGFSVYTEAVRAGLCFPFHPFVIFLLLELGVAPSQLAPNAWRVIVGFLSLCYSAGVPPTLRLFLYLFSIKPFGDWFYFAARNGRHILGKLPSSLHGWKRNFVFVYSPSGWPFPTKWSAVDVRSKAFGSPRLTASELFDLKSLKEVEPPNLIDISEELIRLIDEGAKAMADKSDSVPPTRRGPSLVEKAKSRAQLREKKVASPPEKRQRESEAVPPLAPTPGQSSAAVPSTERPKKRPAPASSSTAPDASVLPQTRFSLDPAEWGRQALPPEVKAETLGHPARRLMHEYYHGMLSQLAVFDAFVHRAEVKRLACDKHVAEAEELVAAEKARCLRLEEEAKKREGILQAALASEKKVLEAVKKAQYDEIAAHEETKNSFSRLVAEERNKAIEEYRDSDELQDEIADLFQGGYNDYLAKVKGLYPDLDLSGATLAGDGEGGDQVAGGRDEEFIAVVDEAMETAIDCSLDQAADVVVNEA</sequence>
<comment type="caution">
    <text evidence="3">The sequence shown here is derived from an EMBL/GenBank/DDBJ whole genome shotgun (WGS) entry which is preliminary data.</text>
</comment>
<dbReference type="AlphaFoldDB" id="A0A843TGB2"/>
<evidence type="ECO:0000313" key="4">
    <source>
        <dbReference type="Proteomes" id="UP000652761"/>
    </source>
</evidence>
<keyword evidence="4" id="KW-1185">Reference proteome</keyword>
<evidence type="ECO:0000259" key="2">
    <source>
        <dbReference type="Pfam" id="PF04195"/>
    </source>
</evidence>
<dbReference type="Proteomes" id="UP000652761">
    <property type="component" value="Unassembled WGS sequence"/>
</dbReference>
<dbReference type="PANTHER" id="PTHR31099">
    <property type="entry name" value="OS06G0165300 PROTEIN"/>
    <property type="match status" value="1"/>
</dbReference>
<feature type="compositionally biased region" description="Basic and acidic residues" evidence="1">
    <location>
        <begin position="342"/>
        <end position="367"/>
    </location>
</feature>
<organism evidence="3 4">
    <name type="scientific">Colocasia esculenta</name>
    <name type="common">Wild taro</name>
    <name type="synonym">Arum esculentum</name>
    <dbReference type="NCBI Taxonomy" id="4460"/>
    <lineage>
        <taxon>Eukaryota</taxon>
        <taxon>Viridiplantae</taxon>
        <taxon>Streptophyta</taxon>
        <taxon>Embryophyta</taxon>
        <taxon>Tracheophyta</taxon>
        <taxon>Spermatophyta</taxon>
        <taxon>Magnoliopsida</taxon>
        <taxon>Liliopsida</taxon>
        <taxon>Araceae</taxon>
        <taxon>Aroideae</taxon>
        <taxon>Colocasieae</taxon>
        <taxon>Colocasia</taxon>
    </lineage>
</organism>
<reference evidence="3" key="1">
    <citation type="submission" date="2017-07" db="EMBL/GenBank/DDBJ databases">
        <title>Taro Niue Genome Assembly and Annotation.</title>
        <authorList>
            <person name="Atibalentja N."/>
            <person name="Keating K."/>
            <person name="Fields C.J."/>
        </authorList>
    </citation>
    <scope>NUCLEOTIDE SEQUENCE</scope>
    <source>
        <strain evidence="3">Niue_2</strain>
        <tissue evidence="3">Leaf</tissue>
    </source>
</reference>
<evidence type="ECO:0000313" key="3">
    <source>
        <dbReference type="EMBL" id="MQL70065.1"/>
    </source>
</evidence>
<feature type="compositionally biased region" description="Low complexity" evidence="1">
    <location>
        <begin position="394"/>
        <end position="405"/>
    </location>
</feature>
<dbReference type="PANTHER" id="PTHR31099:SF28">
    <property type="entry name" value="F5J5.12"/>
    <property type="match status" value="1"/>
</dbReference>
<dbReference type="EMBL" id="NMUH01000055">
    <property type="protein sequence ID" value="MQL70065.1"/>
    <property type="molecule type" value="Genomic_DNA"/>
</dbReference>
<accession>A0A843TGB2</accession>
<feature type="domain" description="Transposase (putative) gypsy type" evidence="2">
    <location>
        <begin position="162"/>
        <end position="226"/>
    </location>
</feature>